<proteinExistence type="predicted"/>
<gene>
    <name evidence="2" type="ORF">CPB84DRAFT_1766795</name>
</gene>
<comment type="caution">
    <text evidence="2">The sequence shown here is derived from an EMBL/GenBank/DDBJ whole genome shotgun (WGS) entry which is preliminary data.</text>
</comment>
<dbReference type="EMBL" id="JADNYJ010000011">
    <property type="protein sequence ID" value="KAF8908509.1"/>
    <property type="molecule type" value="Genomic_DNA"/>
</dbReference>
<organism evidence="2 3">
    <name type="scientific">Gymnopilus junonius</name>
    <name type="common">Spectacular rustgill mushroom</name>
    <name type="synonym">Gymnopilus spectabilis subsp. junonius</name>
    <dbReference type="NCBI Taxonomy" id="109634"/>
    <lineage>
        <taxon>Eukaryota</taxon>
        <taxon>Fungi</taxon>
        <taxon>Dikarya</taxon>
        <taxon>Basidiomycota</taxon>
        <taxon>Agaricomycotina</taxon>
        <taxon>Agaricomycetes</taxon>
        <taxon>Agaricomycetidae</taxon>
        <taxon>Agaricales</taxon>
        <taxon>Agaricineae</taxon>
        <taxon>Hymenogastraceae</taxon>
        <taxon>Gymnopilus</taxon>
    </lineage>
</organism>
<evidence type="ECO:0000313" key="3">
    <source>
        <dbReference type="Proteomes" id="UP000724874"/>
    </source>
</evidence>
<keyword evidence="3" id="KW-1185">Reference proteome</keyword>
<feature type="region of interest" description="Disordered" evidence="1">
    <location>
        <begin position="32"/>
        <end position="92"/>
    </location>
</feature>
<accession>A0A9P5NY08</accession>
<feature type="compositionally biased region" description="Basic residues" evidence="1">
    <location>
        <begin position="51"/>
        <end position="63"/>
    </location>
</feature>
<sequence length="92" mass="11198">NESKKKNRKSRGVDIYLKRLYSILEILEITIGSSRIQSNERERRKDEKGKGRPSHRIIKPQHHRTTEPQNHYHRQPKYHQLQHQPKEQRNIN</sequence>
<name>A0A9P5NY08_GYMJU</name>
<evidence type="ECO:0000313" key="2">
    <source>
        <dbReference type="EMBL" id="KAF8908509.1"/>
    </source>
</evidence>
<evidence type="ECO:0000256" key="1">
    <source>
        <dbReference type="SAM" id="MobiDB-lite"/>
    </source>
</evidence>
<reference evidence="2" key="1">
    <citation type="submission" date="2020-11" db="EMBL/GenBank/DDBJ databases">
        <authorList>
            <consortium name="DOE Joint Genome Institute"/>
            <person name="Ahrendt S."/>
            <person name="Riley R."/>
            <person name="Andreopoulos W."/>
            <person name="LaButti K."/>
            <person name="Pangilinan J."/>
            <person name="Ruiz-duenas F.J."/>
            <person name="Barrasa J.M."/>
            <person name="Sanchez-Garcia M."/>
            <person name="Camarero S."/>
            <person name="Miyauchi S."/>
            <person name="Serrano A."/>
            <person name="Linde D."/>
            <person name="Babiker R."/>
            <person name="Drula E."/>
            <person name="Ayuso-Fernandez I."/>
            <person name="Pacheco R."/>
            <person name="Padilla G."/>
            <person name="Ferreira P."/>
            <person name="Barriuso J."/>
            <person name="Kellner H."/>
            <person name="Castanera R."/>
            <person name="Alfaro M."/>
            <person name="Ramirez L."/>
            <person name="Pisabarro A.G."/>
            <person name="Kuo A."/>
            <person name="Tritt A."/>
            <person name="Lipzen A."/>
            <person name="He G."/>
            <person name="Yan M."/>
            <person name="Ng V."/>
            <person name="Cullen D."/>
            <person name="Martin F."/>
            <person name="Rosso M.-N."/>
            <person name="Henrissat B."/>
            <person name="Hibbett D."/>
            <person name="Martinez A.T."/>
            <person name="Grigoriev I.V."/>
        </authorList>
    </citation>
    <scope>NUCLEOTIDE SEQUENCE</scope>
    <source>
        <strain evidence="2">AH 44721</strain>
    </source>
</reference>
<protein>
    <submittedName>
        <fullName evidence="2">Uncharacterized protein</fullName>
    </submittedName>
</protein>
<feature type="non-terminal residue" evidence="2">
    <location>
        <position position="92"/>
    </location>
</feature>
<dbReference type="Proteomes" id="UP000724874">
    <property type="component" value="Unassembled WGS sequence"/>
</dbReference>
<dbReference type="AlphaFoldDB" id="A0A9P5NY08"/>
<feature type="compositionally biased region" description="Basic and acidic residues" evidence="1">
    <location>
        <begin position="38"/>
        <end position="50"/>
    </location>
</feature>